<dbReference type="Gene3D" id="3.90.930.1">
    <property type="match status" value="1"/>
</dbReference>
<evidence type="ECO:0000313" key="8">
    <source>
        <dbReference type="Proteomes" id="UP001501358"/>
    </source>
</evidence>
<dbReference type="Pfam" id="PF21725">
    <property type="entry name" value="T7SS_signal"/>
    <property type="match status" value="1"/>
</dbReference>
<dbReference type="InterPro" id="IPR006530">
    <property type="entry name" value="YD"/>
</dbReference>
<sequence>MRHLPDTLAKAETEFEKAANALKAYAATLRSAQNKAKPLIDEAADARAASKSYRLRVNDYNAAVEREDAALPPRPPETDPGGKAMEDCIRRLDALRGNVDEAARKAKKSLEAAAEAAPDEPGILGRAWEKGRDFLQGAYEATDGLVDLASAIAMPWRDESRMQLAQTIDGIAYGVEHPKEFVKASLNWDMWKEQPFRAAGQLMPDLALTLVSGGGGAAAKAPKNLLNGAKNRPGRKPGSGRADTDDKPDQVCQPNKDKTCETDPVDVVTGDMTTTTTDLSLPGSLPLVLERTHISSYRAGGWFGPSWAATLDQHLELDERGVVFAGADGILLAYPVPAPGAEVFPERGPRRPLTWDGAADGALRVTDPHTGHTCVFAPRPGHPPAAGLPLTAIEDRAGRRIDFLYDEHGTPVEIRHHGGYRIAVDTHETLARITGLRLLDPDSPDSPGTTVVAYGYDEVGNLTEVTNSSGLPLHYTYDAEDRITSWTDRNGSAYAYAYDHRGRVLRTVGPDGFLFSRFRYDEEARTTVFTNSLGHETTYRYNAAYKVVSKTDPLGHTTLTEYDPANRHITAVTDPLGHTTRYTRDEVGNVTSVQLPDGSRATAAYNALNLPVEVAEPGGAVWRHTYDERGNLLSTTDPVGAETRYAYDGSGHLTAVTDALGHTRRVAVNAPGLPVVTTDPLGHTTAVERDAFGRVTAVTDPLGHTTRMGWTIEGKPTWREAPDGSRESWEWDGEGNLLAHTDQAGHTTRHTHTHFDLPASRTDPDGHRYDFAYDTELRLTTVTNPQGLTWTYAYDPAGRLTAETDFNGRTLTYTHDAAGRLATRTNGAGETLAHTRDLLGRTVRRQASDGETTVFAYDTAGRLASLRNSAAEVLFEHDLLDRLLSETVNGRTTRYTYDALGRRTSRTTPGGITSTWTWDAAGRPAGLHTEAGQLDFAYDAAGREVSRRLGPEAVLEQTWDAADRLTTQTVTASPTAPTDRAGQLLQHRTYAYRPDGYLTEIRDLTSGTRRFDLTPTGRITAVTGHGWSETYAYDSLGNITHVQAPDHPSPGDREFTGTLIRRAGRTRYVHDAQGRLIRKNRKLLNGQRLTWTFTWNAEDRLTAATTPTGEIWHYAYDPLGRRISKRRLANDGADSERIDFTWDGTRLAEQITGGAVTTWEYTPGTHRPLAQLNNCITQGDHDARFHAIVTDLVGTPIEFITSEGDFFPIRRTSPWGKPTKSALAEQICPIYFPGQYQDTETGLSYNLYRYYDPENSNFITADPLGLAPSENHHSYTKNPLHWLDPTGLESCERERLGNHPGGWDPGDMPRESMDVIGEIEEWGVHPFSRANGGIAGPEIPENFRNGGRNGGHQLPEFDESGRRIRYQEWGTIPSAGNPKPGNERIVTGSDGSIYYTPTHYQTWIRYK</sequence>
<dbReference type="Pfam" id="PF20148">
    <property type="entry name" value="DUF6531"/>
    <property type="match status" value="1"/>
</dbReference>
<dbReference type="InterPro" id="IPR022385">
    <property type="entry name" value="Rhs_assc_core"/>
</dbReference>
<dbReference type="Gene3D" id="2.180.10.10">
    <property type="entry name" value="RHS repeat-associated core"/>
    <property type="match status" value="3"/>
</dbReference>
<dbReference type="NCBIfam" id="TIGR01643">
    <property type="entry name" value="YD_repeat_2x"/>
    <property type="match status" value="14"/>
</dbReference>
<dbReference type="Gene3D" id="3.10.450.30">
    <property type="entry name" value="Microbial ribonucleases"/>
    <property type="match status" value="1"/>
</dbReference>
<dbReference type="InterPro" id="IPR016191">
    <property type="entry name" value="Ribonuclease/ribotoxin"/>
</dbReference>
<proteinExistence type="predicted"/>
<evidence type="ECO:0008006" key="9">
    <source>
        <dbReference type="Google" id="ProtNLM"/>
    </source>
</evidence>
<dbReference type="InterPro" id="IPR045351">
    <property type="entry name" value="DUF6531"/>
</dbReference>
<name>A0ABP6A1K3_9ACTN</name>
<feature type="region of interest" description="Disordered" evidence="4">
    <location>
        <begin position="220"/>
        <end position="267"/>
    </location>
</feature>
<dbReference type="Proteomes" id="UP001501358">
    <property type="component" value="Unassembled WGS sequence"/>
</dbReference>
<dbReference type="NCBIfam" id="TIGR03696">
    <property type="entry name" value="Rhs_assc_core"/>
    <property type="match status" value="1"/>
</dbReference>
<keyword evidence="3" id="KW-0175">Coiled coil</keyword>
<feature type="coiled-coil region" evidence="3">
    <location>
        <begin position="8"/>
        <end position="35"/>
    </location>
</feature>
<accession>A0ABP6A1K3</accession>
<dbReference type="EMBL" id="BAAATA010000040">
    <property type="protein sequence ID" value="GAA2506627.1"/>
    <property type="molecule type" value="Genomic_DNA"/>
</dbReference>
<evidence type="ECO:0000256" key="4">
    <source>
        <dbReference type="SAM" id="MobiDB-lite"/>
    </source>
</evidence>
<evidence type="ECO:0000256" key="1">
    <source>
        <dbReference type="ARBA" id="ARBA00022722"/>
    </source>
</evidence>
<organism evidence="7 8">
    <name type="scientific">Streptomyces thermolineatus</name>
    <dbReference type="NCBI Taxonomy" id="44033"/>
    <lineage>
        <taxon>Bacteria</taxon>
        <taxon>Bacillati</taxon>
        <taxon>Actinomycetota</taxon>
        <taxon>Actinomycetes</taxon>
        <taxon>Kitasatosporales</taxon>
        <taxon>Streptomycetaceae</taxon>
        <taxon>Streptomyces</taxon>
    </lineage>
</organism>
<protein>
    <recommendedName>
        <fullName evidence="9">Type IV secretion protein Rhs</fullName>
    </recommendedName>
</protein>
<dbReference type="InterPro" id="IPR031325">
    <property type="entry name" value="RHS_repeat"/>
</dbReference>
<evidence type="ECO:0000256" key="3">
    <source>
        <dbReference type="SAM" id="Coils"/>
    </source>
</evidence>
<dbReference type="InterPro" id="IPR049082">
    <property type="entry name" value="T7SS_signal"/>
</dbReference>
<comment type="caution">
    <text evidence="7">The sequence shown here is derived from an EMBL/GenBank/DDBJ whole genome shotgun (WGS) entry which is preliminary data.</text>
</comment>
<dbReference type="InterPro" id="IPR050708">
    <property type="entry name" value="T6SS_VgrG/RHS"/>
</dbReference>
<evidence type="ECO:0000313" key="7">
    <source>
        <dbReference type="EMBL" id="GAA2506627.1"/>
    </source>
</evidence>
<dbReference type="SUPFAM" id="SSF53933">
    <property type="entry name" value="Microbial ribonucleases"/>
    <property type="match status" value="1"/>
</dbReference>
<keyword evidence="2" id="KW-0378">Hydrolase</keyword>
<evidence type="ECO:0000256" key="2">
    <source>
        <dbReference type="ARBA" id="ARBA00022801"/>
    </source>
</evidence>
<dbReference type="PANTHER" id="PTHR32305:SF15">
    <property type="entry name" value="PROTEIN RHSA-RELATED"/>
    <property type="match status" value="1"/>
</dbReference>
<dbReference type="PANTHER" id="PTHR32305">
    <property type="match status" value="1"/>
</dbReference>
<feature type="domain" description="Putative T7SS secretion signal" evidence="6">
    <location>
        <begin position="5"/>
        <end position="121"/>
    </location>
</feature>
<reference evidence="8" key="1">
    <citation type="journal article" date="2019" name="Int. J. Syst. Evol. Microbiol.">
        <title>The Global Catalogue of Microorganisms (GCM) 10K type strain sequencing project: providing services to taxonomists for standard genome sequencing and annotation.</title>
        <authorList>
            <consortium name="The Broad Institute Genomics Platform"/>
            <consortium name="The Broad Institute Genome Sequencing Center for Infectious Disease"/>
            <person name="Wu L."/>
            <person name="Ma J."/>
        </authorList>
    </citation>
    <scope>NUCLEOTIDE SEQUENCE [LARGE SCALE GENOMIC DNA]</scope>
    <source>
        <strain evidence="8">JCM 6307</strain>
    </source>
</reference>
<evidence type="ECO:0000259" key="6">
    <source>
        <dbReference type="Pfam" id="PF21725"/>
    </source>
</evidence>
<feature type="domain" description="DUF6531" evidence="5">
    <location>
        <begin position="263"/>
        <end position="333"/>
    </location>
</feature>
<keyword evidence="1" id="KW-0540">Nuclease</keyword>
<feature type="compositionally biased region" description="Basic and acidic residues" evidence="4">
    <location>
        <begin position="242"/>
        <end position="261"/>
    </location>
</feature>
<dbReference type="Pfam" id="PF05593">
    <property type="entry name" value="RHS_repeat"/>
    <property type="match status" value="8"/>
</dbReference>
<keyword evidence="8" id="KW-1185">Reference proteome</keyword>
<feature type="coiled-coil region" evidence="3">
    <location>
        <begin position="85"/>
        <end position="112"/>
    </location>
</feature>
<gene>
    <name evidence="7" type="ORF">GCM10010406_49060</name>
</gene>
<evidence type="ECO:0000259" key="5">
    <source>
        <dbReference type="Pfam" id="PF20148"/>
    </source>
</evidence>
<feature type="compositionally biased region" description="Low complexity" evidence="4">
    <location>
        <begin position="220"/>
        <end position="231"/>
    </location>
</feature>